<comment type="similarity">
    <text evidence="11 12">Belongs to the TonB-dependent receptor family.</text>
</comment>
<keyword evidence="2 11" id="KW-0813">Transport</keyword>
<dbReference type="PANTHER" id="PTHR32552:SF81">
    <property type="entry name" value="TONB-DEPENDENT OUTER MEMBRANE RECEPTOR"/>
    <property type="match status" value="1"/>
</dbReference>
<evidence type="ECO:0000256" key="8">
    <source>
        <dbReference type="ARBA" id="ARBA00023077"/>
    </source>
</evidence>
<comment type="caution">
    <text evidence="16">The sequence shown here is derived from an EMBL/GenBank/DDBJ whole genome shotgun (WGS) entry which is preliminary data.</text>
</comment>
<dbReference type="AlphaFoldDB" id="A0A418NUN8"/>
<evidence type="ECO:0000256" key="11">
    <source>
        <dbReference type="PROSITE-ProRule" id="PRU01360"/>
    </source>
</evidence>
<evidence type="ECO:0000259" key="14">
    <source>
        <dbReference type="Pfam" id="PF00593"/>
    </source>
</evidence>
<feature type="domain" description="TonB-dependent receptor plug" evidence="15">
    <location>
        <begin position="53"/>
        <end position="159"/>
    </location>
</feature>
<evidence type="ECO:0000256" key="5">
    <source>
        <dbReference type="ARBA" id="ARBA00022692"/>
    </source>
</evidence>
<evidence type="ECO:0000256" key="7">
    <source>
        <dbReference type="ARBA" id="ARBA00023065"/>
    </source>
</evidence>
<feature type="chain" id="PRO_5019541562" evidence="13">
    <location>
        <begin position="26"/>
        <end position="773"/>
    </location>
</feature>
<accession>A0A418NUN8</accession>
<keyword evidence="7" id="KW-0406">Ion transport</keyword>
<dbReference type="SUPFAM" id="SSF56935">
    <property type="entry name" value="Porins"/>
    <property type="match status" value="1"/>
</dbReference>
<evidence type="ECO:0000256" key="2">
    <source>
        <dbReference type="ARBA" id="ARBA00022448"/>
    </source>
</evidence>
<feature type="signal peptide" evidence="13">
    <location>
        <begin position="1"/>
        <end position="25"/>
    </location>
</feature>
<evidence type="ECO:0000313" key="16">
    <source>
        <dbReference type="EMBL" id="RIV87753.1"/>
    </source>
</evidence>
<dbReference type="Pfam" id="PF00593">
    <property type="entry name" value="TonB_dep_Rec_b-barrel"/>
    <property type="match status" value="1"/>
</dbReference>
<protein>
    <submittedName>
        <fullName evidence="16">TonB-dependent receptor</fullName>
    </submittedName>
</protein>
<dbReference type="EMBL" id="QXFL01000002">
    <property type="protein sequence ID" value="RIV87753.1"/>
    <property type="molecule type" value="Genomic_DNA"/>
</dbReference>
<evidence type="ECO:0000256" key="13">
    <source>
        <dbReference type="SAM" id="SignalP"/>
    </source>
</evidence>
<dbReference type="Gene3D" id="2.40.170.20">
    <property type="entry name" value="TonB-dependent receptor, beta-barrel domain"/>
    <property type="match status" value="2"/>
</dbReference>
<dbReference type="InterPro" id="IPR039426">
    <property type="entry name" value="TonB-dep_rcpt-like"/>
</dbReference>
<evidence type="ECO:0000256" key="10">
    <source>
        <dbReference type="ARBA" id="ARBA00023237"/>
    </source>
</evidence>
<dbReference type="RefSeq" id="WP_119585480.1">
    <property type="nucleotide sequence ID" value="NZ_CAWODQ010000012.1"/>
</dbReference>
<organism evidence="16 17">
    <name type="scientific">Aurantiacibacter zhengii</name>
    <dbReference type="NCBI Taxonomy" id="2307003"/>
    <lineage>
        <taxon>Bacteria</taxon>
        <taxon>Pseudomonadati</taxon>
        <taxon>Pseudomonadota</taxon>
        <taxon>Alphaproteobacteria</taxon>
        <taxon>Sphingomonadales</taxon>
        <taxon>Erythrobacteraceae</taxon>
        <taxon>Aurantiacibacter</taxon>
    </lineage>
</organism>
<keyword evidence="9 11" id="KW-0472">Membrane</keyword>
<keyword evidence="6" id="KW-0408">Iron</keyword>
<keyword evidence="4" id="KW-0410">Iron transport</keyword>
<keyword evidence="16" id="KW-0675">Receptor</keyword>
<dbReference type="GO" id="GO:0009279">
    <property type="term" value="C:cell outer membrane"/>
    <property type="evidence" value="ECO:0007669"/>
    <property type="project" value="UniProtKB-SubCell"/>
</dbReference>
<evidence type="ECO:0000256" key="3">
    <source>
        <dbReference type="ARBA" id="ARBA00022452"/>
    </source>
</evidence>
<dbReference type="OrthoDB" id="7192131at2"/>
<keyword evidence="17" id="KW-1185">Reference proteome</keyword>
<keyword evidence="3 11" id="KW-1134">Transmembrane beta strand</keyword>
<proteinExistence type="inferred from homology"/>
<feature type="domain" description="TonB-dependent receptor-like beta-barrel" evidence="14">
    <location>
        <begin position="322"/>
        <end position="735"/>
    </location>
</feature>
<gene>
    <name evidence="16" type="ORF">D2V07_05295</name>
</gene>
<name>A0A418NUN8_9SPHN</name>
<dbReference type="PROSITE" id="PS52016">
    <property type="entry name" value="TONB_DEPENDENT_REC_3"/>
    <property type="match status" value="1"/>
</dbReference>
<evidence type="ECO:0000259" key="15">
    <source>
        <dbReference type="Pfam" id="PF07715"/>
    </source>
</evidence>
<evidence type="ECO:0000313" key="17">
    <source>
        <dbReference type="Proteomes" id="UP000286576"/>
    </source>
</evidence>
<dbReference type="InterPro" id="IPR000531">
    <property type="entry name" value="Beta-barrel_TonB"/>
</dbReference>
<dbReference type="Proteomes" id="UP000286576">
    <property type="component" value="Unassembled WGS sequence"/>
</dbReference>
<keyword evidence="8 12" id="KW-0798">TonB box</keyword>
<evidence type="ECO:0000256" key="4">
    <source>
        <dbReference type="ARBA" id="ARBA00022496"/>
    </source>
</evidence>
<keyword evidence="13" id="KW-0732">Signal</keyword>
<evidence type="ECO:0000256" key="12">
    <source>
        <dbReference type="RuleBase" id="RU003357"/>
    </source>
</evidence>
<dbReference type="PANTHER" id="PTHR32552">
    <property type="entry name" value="FERRICHROME IRON RECEPTOR-RELATED"/>
    <property type="match status" value="1"/>
</dbReference>
<sequence length="773" mass="83540">MKTHIRKSVLLVGCAGVAISFPVHAQTAGPQTEADVGPSNVIIVTAQNRSEDVQDVPIAMDVVGNEAIEDAGITDFQDLTRVAPVLNITQDSNYTRVAVRGVGTNSNDEGQDQSIAVNIDGEYINRPNVLNLALFDIDRIEVLRGPQGTLYGRNATGGAINFITRKAGTEFGADINATYGNFDHRKLEAGVDIPFGEVGGLRLAGLYNKRDGYFYHPNRVAANSDVVRSGTADNLGVRATLSLLPTDRLSVDLSGEYVRNENIVSAFAAYSFNAAGRGPGPDCTENGFVDAAPLIPGGQCIPVNSNALDQIEDRSSYDGPVPQISLNPNKQDSYAVRGKIEYDLGGATLTYLGGYRHTDQDTDLALPNYTFYEFGNTVDTQSHELRIGGEAGAITYQGGVFFYEEKLDNLRGLYSPFIGPNGSFINTFSRDTESRSYAGFGQVEFALNEQLTLVGGLRYTIDRREGVFGNYGFRFNAGPVAPTAPPASVLNLEQDNEQLTWLAGINYSPNVDTLIYGKVSTGYKSGGFDSVGPYDPETNTAFEAGAKLSFGSSGQHIFNVAGFYYDYKDLQTAVLLNPAIGQQIFNAGAATIWGIEAETALEVGANGRFTASINYLDAEYDELLASYAIFDTVNTDNNGLADLDPGPGIVQPDLSGNTLPQSPKWTITAGYDHVFEIGSTGMITASVYTKFKSSYFLDIFNYASSEQESFTQTDLSLKYEPMGGNWSIQAFVRNLEDEQPLAYAGFVSAGPDDTYNFTFAPPRTYGVRVGFEF</sequence>
<evidence type="ECO:0000256" key="9">
    <source>
        <dbReference type="ARBA" id="ARBA00023136"/>
    </source>
</evidence>
<keyword evidence="5 11" id="KW-0812">Transmembrane</keyword>
<comment type="subcellular location">
    <subcellularLocation>
        <location evidence="1 11">Cell outer membrane</location>
        <topology evidence="1 11">Multi-pass membrane protein</topology>
    </subcellularLocation>
</comment>
<reference evidence="16 17" key="1">
    <citation type="submission" date="2018-08" db="EMBL/GenBank/DDBJ databases">
        <title>Erythrobacter zhengii sp.nov., a bacterium isolated from deep-sea sediment.</title>
        <authorList>
            <person name="Fang C."/>
            <person name="Wu Y.-H."/>
            <person name="Sun C."/>
            <person name="Wang H."/>
            <person name="Cheng H."/>
            <person name="Meng F.-X."/>
            <person name="Wang C.-S."/>
            <person name="Xu X.-W."/>
        </authorList>
    </citation>
    <scope>NUCLEOTIDE SEQUENCE [LARGE SCALE GENOMIC DNA]</scope>
    <source>
        <strain evidence="16 17">V18</strain>
    </source>
</reference>
<evidence type="ECO:0000256" key="1">
    <source>
        <dbReference type="ARBA" id="ARBA00004571"/>
    </source>
</evidence>
<dbReference type="GO" id="GO:0006826">
    <property type="term" value="P:iron ion transport"/>
    <property type="evidence" value="ECO:0007669"/>
    <property type="project" value="UniProtKB-KW"/>
</dbReference>
<evidence type="ECO:0000256" key="6">
    <source>
        <dbReference type="ARBA" id="ARBA00023004"/>
    </source>
</evidence>
<keyword evidence="10 11" id="KW-0998">Cell outer membrane</keyword>
<dbReference type="InterPro" id="IPR012910">
    <property type="entry name" value="Plug_dom"/>
</dbReference>
<dbReference type="Pfam" id="PF07715">
    <property type="entry name" value="Plug"/>
    <property type="match status" value="1"/>
</dbReference>
<dbReference type="InterPro" id="IPR036942">
    <property type="entry name" value="Beta-barrel_TonB_sf"/>
</dbReference>